<evidence type="ECO:0000313" key="2">
    <source>
        <dbReference type="Proteomes" id="UP000177622"/>
    </source>
</evidence>
<dbReference type="EMBL" id="LXJU01000050">
    <property type="protein sequence ID" value="OGE47304.1"/>
    <property type="molecule type" value="Genomic_DNA"/>
</dbReference>
<accession>A0A1F5L269</accession>
<comment type="caution">
    <text evidence="1">The sequence shown here is derived from an EMBL/GenBank/DDBJ whole genome shotgun (WGS) entry which is preliminary data.</text>
</comment>
<evidence type="ECO:0000313" key="1">
    <source>
        <dbReference type="EMBL" id="OGE47304.1"/>
    </source>
</evidence>
<protein>
    <submittedName>
        <fullName evidence="1">Uncharacterized protein</fullName>
    </submittedName>
</protein>
<dbReference type="RefSeq" id="XP_022482764.1">
    <property type="nucleotide sequence ID" value="XM_022637382.1"/>
</dbReference>
<dbReference type="GeneID" id="34582116"/>
<reference evidence="1 2" key="1">
    <citation type="journal article" date="2016" name="Sci. Rep.">
        <title>Penicillium arizonense, a new, genome sequenced fungal species, reveals a high chemical diversity in secreted metabolites.</title>
        <authorList>
            <person name="Grijseels S."/>
            <person name="Nielsen J.C."/>
            <person name="Randelovic M."/>
            <person name="Nielsen J."/>
            <person name="Nielsen K.F."/>
            <person name="Workman M."/>
            <person name="Frisvad J.C."/>
        </authorList>
    </citation>
    <scope>NUCLEOTIDE SEQUENCE [LARGE SCALE GENOMIC DNA]</scope>
    <source>
        <strain evidence="1 2">CBS 141311</strain>
    </source>
</reference>
<dbReference type="AlphaFoldDB" id="A0A1F5L269"/>
<organism evidence="1 2">
    <name type="scientific">Penicillium arizonense</name>
    <dbReference type="NCBI Taxonomy" id="1835702"/>
    <lineage>
        <taxon>Eukaryota</taxon>
        <taxon>Fungi</taxon>
        <taxon>Dikarya</taxon>
        <taxon>Ascomycota</taxon>
        <taxon>Pezizomycotina</taxon>
        <taxon>Eurotiomycetes</taxon>
        <taxon>Eurotiomycetidae</taxon>
        <taxon>Eurotiales</taxon>
        <taxon>Aspergillaceae</taxon>
        <taxon>Penicillium</taxon>
    </lineage>
</organism>
<gene>
    <name evidence="1" type="ORF">PENARI_c050G10806</name>
</gene>
<dbReference type="Proteomes" id="UP000177622">
    <property type="component" value="Unassembled WGS sequence"/>
</dbReference>
<name>A0A1F5L269_PENAI</name>
<proteinExistence type="predicted"/>
<sequence>MFARRIVSVMRSAQAEDSKDAETIAKAQAGILSRGHLNGGTNFRHQRIPAGPAFRDRIQYKILDLIRRTGMALGRTTSQRANERAGLVGLKRQ</sequence>
<keyword evidence="2" id="KW-1185">Reference proteome</keyword>